<name>A0A1G8JM03_9CLOT</name>
<dbReference type="InterPro" id="IPR025117">
    <property type="entry name" value="DUF4037"/>
</dbReference>
<gene>
    <name evidence="2" type="ORF">SAMN05421804_10252</name>
</gene>
<organism evidence="2 3">
    <name type="scientific">Proteiniclasticum ruminis</name>
    <dbReference type="NCBI Taxonomy" id="398199"/>
    <lineage>
        <taxon>Bacteria</taxon>
        <taxon>Bacillati</taxon>
        <taxon>Bacillota</taxon>
        <taxon>Clostridia</taxon>
        <taxon>Eubacteriales</taxon>
        <taxon>Clostridiaceae</taxon>
        <taxon>Proteiniclasticum</taxon>
    </lineage>
</organism>
<sequence length="283" mass="32897">MKIDLNNPRVILAHEIRESLSDVEFEGPELVAMAVGGSVSRGQADAFSDLELLCFWDVFPDVDTRQKLVDSIKADLIFPIDDDQNEDNLILKDIQIDILHNTVDYYDNMIEDAWEFHLADYQTLGFLDTITYAYPLFGEDILNAWKEKTEVYPRELAINVIFDNLVKLHNGNIELYIQRDNPTEYYAQMVTIQRKLFNILSAINKTYAGGYKWMYPELEAMTIAPVNVALRFKEMFSINKFEAVEDLYAIVFETLILVKQQFPEVDFSVEETFDKFMIKRLPL</sequence>
<evidence type="ECO:0000313" key="2">
    <source>
        <dbReference type="EMBL" id="SDI32339.1"/>
    </source>
</evidence>
<dbReference type="InterPro" id="IPR043519">
    <property type="entry name" value="NT_sf"/>
</dbReference>
<evidence type="ECO:0000313" key="3">
    <source>
        <dbReference type="Proteomes" id="UP000183255"/>
    </source>
</evidence>
<dbReference type="Gene3D" id="3.30.460.10">
    <property type="entry name" value="Beta Polymerase, domain 2"/>
    <property type="match status" value="1"/>
</dbReference>
<proteinExistence type="predicted"/>
<dbReference type="RefSeq" id="WP_031577170.1">
    <property type="nucleotide sequence ID" value="NZ_FNDZ01000002.1"/>
</dbReference>
<dbReference type="Pfam" id="PF13228">
    <property type="entry name" value="DUF4037"/>
    <property type="match status" value="1"/>
</dbReference>
<accession>A0A1G8JM03</accession>
<dbReference type="SUPFAM" id="SSF81301">
    <property type="entry name" value="Nucleotidyltransferase"/>
    <property type="match status" value="1"/>
</dbReference>
<dbReference type="Proteomes" id="UP000183255">
    <property type="component" value="Unassembled WGS sequence"/>
</dbReference>
<dbReference type="AlphaFoldDB" id="A0A1G8JM03"/>
<evidence type="ECO:0000259" key="1">
    <source>
        <dbReference type="Pfam" id="PF13228"/>
    </source>
</evidence>
<protein>
    <recommendedName>
        <fullName evidence="1">DUF4037 domain-containing protein</fullName>
    </recommendedName>
</protein>
<reference evidence="2 3" key="1">
    <citation type="submission" date="2016-10" db="EMBL/GenBank/DDBJ databases">
        <authorList>
            <person name="de Groot N.N."/>
        </authorList>
    </citation>
    <scope>NUCLEOTIDE SEQUENCE [LARGE SCALE GENOMIC DNA]</scope>
    <source>
        <strain evidence="2 3">CGMCC 1.5058</strain>
    </source>
</reference>
<feature type="domain" description="DUF4037" evidence="1">
    <location>
        <begin position="139"/>
        <end position="214"/>
    </location>
</feature>
<dbReference type="EMBL" id="FNDZ01000002">
    <property type="protein sequence ID" value="SDI32339.1"/>
    <property type="molecule type" value="Genomic_DNA"/>
</dbReference>